<dbReference type="Proteomes" id="UP001141933">
    <property type="component" value="Unassembled WGS sequence"/>
</dbReference>
<evidence type="ECO:0000259" key="7">
    <source>
        <dbReference type="PROSITE" id="PS50850"/>
    </source>
</evidence>
<feature type="transmembrane region" description="Helical" evidence="6">
    <location>
        <begin position="56"/>
        <end position="76"/>
    </location>
</feature>
<proteinExistence type="predicted"/>
<dbReference type="PANTHER" id="PTHR43702">
    <property type="entry name" value="L-FUCOSE-PROTON SYMPORTER"/>
    <property type="match status" value="1"/>
</dbReference>
<dbReference type="SUPFAM" id="SSF103473">
    <property type="entry name" value="MFS general substrate transporter"/>
    <property type="match status" value="1"/>
</dbReference>
<keyword evidence="3 6" id="KW-0812">Transmembrane</keyword>
<gene>
    <name evidence="8" type="ORF">O6P32_12000</name>
</gene>
<keyword evidence="9" id="KW-1185">Reference proteome</keyword>
<feature type="transmembrane region" description="Helical" evidence="6">
    <location>
        <begin position="350"/>
        <end position="370"/>
    </location>
</feature>
<feature type="transmembrane region" description="Helical" evidence="6">
    <location>
        <begin position="219"/>
        <end position="242"/>
    </location>
</feature>
<comment type="caution">
    <text evidence="8">The sequence shown here is derived from an EMBL/GenBank/DDBJ whole genome shotgun (WGS) entry which is preliminary data.</text>
</comment>
<evidence type="ECO:0000256" key="4">
    <source>
        <dbReference type="ARBA" id="ARBA00022989"/>
    </source>
</evidence>
<dbReference type="PANTHER" id="PTHR43702:SF3">
    <property type="entry name" value="PROTEIN TSGA"/>
    <property type="match status" value="1"/>
</dbReference>
<evidence type="ECO:0000256" key="5">
    <source>
        <dbReference type="ARBA" id="ARBA00023136"/>
    </source>
</evidence>
<feature type="transmembrane region" description="Helical" evidence="6">
    <location>
        <begin position="262"/>
        <end position="280"/>
    </location>
</feature>
<dbReference type="InterPro" id="IPR020846">
    <property type="entry name" value="MFS_dom"/>
</dbReference>
<feature type="transmembrane region" description="Helical" evidence="6">
    <location>
        <begin position="292"/>
        <end position="310"/>
    </location>
</feature>
<reference evidence="8" key="1">
    <citation type="submission" date="2022-12" db="EMBL/GenBank/DDBJ databases">
        <title>Phocaeicola acetigenes sp. nov., isolated feces from a healthy human.</title>
        <authorList>
            <person name="Do H."/>
            <person name="Ha Y.B."/>
            <person name="Kim J.-S."/>
            <person name="Suh M.K."/>
            <person name="Kim H.S."/>
            <person name="Lee J.-S."/>
        </authorList>
    </citation>
    <scope>NUCLEOTIDE SEQUENCE</scope>
    <source>
        <strain evidence="8">KGMB11183</strain>
    </source>
</reference>
<dbReference type="Pfam" id="PF07690">
    <property type="entry name" value="MFS_1"/>
    <property type="match status" value="1"/>
</dbReference>
<keyword evidence="2" id="KW-1003">Cell membrane</keyword>
<name>A0ABT4PK30_9BACT</name>
<feature type="transmembrane region" description="Helical" evidence="6">
    <location>
        <begin position="179"/>
        <end position="198"/>
    </location>
</feature>
<dbReference type="InterPro" id="IPR036259">
    <property type="entry name" value="MFS_trans_sf"/>
</dbReference>
<dbReference type="Gene3D" id="1.20.1250.20">
    <property type="entry name" value="MFS general substrate transporter like domains"/>
    <property type="match status" value="2"/>
</dbReference>
<evidence type="ECO:0000313" key="8">
    <source>
        <dbReference type="EMBL" id="MCZ8373419.1"/>
    </source>
</evidence>
<feature type="domain" description="Major facilitator superfamily (MFS) profile" evidence="7">
    <location>
        <begin position="18"/>
        <end position="401"/>
    </location>
</feature>
<evidence type="ECO:0000256" key="3">
    <source>
        <dbReference type="ARBA" id="ARBA00022692"/>
    </source>
</evidence>
<evidence type="ECO:0000313" key="9">
    <source>
        <dbReference type="Proteomes" id="UP001141933"/>
    </source>
</evidence>
<dbReference type="EMBL" id="JAPZVM010000012">
    <property type="protein sequence ID" value="MCZ8373419.1"/>
    <property type="molecule type" value="Genomic_DNA"/>
</dbReference>
<accession>A0ABT4PK30</accession>
<feature type="transmembrane region" description="Helical" evidence="6">
    <location>
        <begin position="83"/>
        <end position="104"/>
    </location>
</feature>
<keyword evidence="5 6" id="KW-0472">Membrane</keyword>
<feature type="transmembrane region" description="Helical" evidence="6">
    <location>
        <begin position="15"/>
        <end position="36"/>
    </location>
</feature>
<feature type="transmembrane region" description="Helical" evidence="6">
    <location>
        <begin position="154"/>
        <end position="173"/>
    </location>
</feature>
<dbReference type="CDD" id="cd17394">
    <property type="entry name" value="MFS_FucP_like"/>
    <property type="match status" value="1"/>
</dbReference>
<dbReference type="PROSITE" id="PS50850">
    <property type="entry name" value="MFS"/>
    <property type="match status" value="1"/>
</dbReference>
<dbReference type="InterPro" id="IPR011701">
    <property type="entry name" value="MFS"/>
</dbReference>
<feature type="transmembrane region" description="Helical" evidence="6">
    <location>
        <begin position="316"/>
        <end position="338"/>
    </location>
</feature>
<feature type="transmembrane region" description="Helical" evidence="6">
    <location>
        <begin position="376"/>
        <end position="394"/>
    </location>
</feature>
<dbReference type="RefSeq" id="WP_269878753.1">
    <property type="nucleotide sequence ID" value="NZ_JAPZVM010000012.1"/>
</dbReference>
<dbReference type="InterPro" id="IPR050375">
    <property type="entry name" value="MFS_TsgA-like"/>
</dbReference>
<feature type="transmembrane region" description="Helical" evidence="6">
    <location>
        <begin position="110"/>
        <end position="133"/>
    </location>
</feature>
<protein>
    <submittedName>
        <fullName evidence="8">Sugar MFS transporter</fullName>
    </submittedName>
</protein>
<organism evidence="8 9">
    <name type="scientific">Phocaeicola acetigenes</name>
    <dbReference type="NCBI Taxonomy" id="3016083"/>
    <lineage>
        <taxon>Bacteria</taxon>
        <taxon>Pseudomonadati</taxon>
        <taxon>Bacteroidota</taxon>
        <taxon>Bacteroidia</taxon>
        <taxon>Bacteroidales</taxon>
        <taxon>Bacteroidaceae</taxon>
        <taxon>Phocaeicola</taxon>
    </lineage>
</organism>
<evidence type="ECO:0000256" key="6">
    <source>
        <dbReference type="SAM" id="Phobius"/>
    </source>
</evidence>
<sequence>MERNGLVRTKEGRSFLLPFILITSLFFLWGFAHSILDVLNKHFQDTMEITRTRSALIQAVVYGGYFIMALPAGNIIRRFGYRAGVLTGLVLYGVGALLFIPGGRIGSFEFFLFSLFVIGCGLTCLETAANPYVTVLGDPEGSERRLNLAQSFNGLGWICGPLVGGFFLFAGGGDVSTPYAIIGCIVLAVALVFARVKLPEIGDTPAPRMKEESTDSRGLWKEGTFTFGLVALFLYVAAQTGINSFFINYATETAGISAHEASVWLSFGGMGLFMAGRMGGSWLMRSVRAEKVLTACAIGAVASMAAVILLPGKAGWYGLLCCFLCESIMFPTIFALALRKTGSHTKRASSFLIMSIVGGAIAPILMGIIADTSSMAMGFSVPLVCFVVIAMYAYRYKAISL</sequence>
<comment type="subcellular location">
    <subcellularLocation>
        <location evidence="1">Cell inner membrane</location>
        <topology evidence="1">Multi-pass membrane protein</topology>
    </subcellularLocation>
</comment>
<evidence type="ECO:0000256" key="2">
    <source>
        <dbReference type="ARBA" id="ARBA00022475"/>
    </source>
</evidence>
<evidence type="ECO:0000256" key="1">
    <source>
        <dbReference type="ARBA" id="ARBA00004429"/>
    </source>
</evidence>
<keyword evidence="4 6" id="KW-1133">Transmembrane helix</keyword>